<dbReference type="Pfam" id="PF02518">
    <property type="entry name" value="HATPase_c"/>
    <property type="match status" value="1"/>
</dbReference>
<dbReference type="SMART" id="SM00388">
    <property type="entry name" value="HisKA"/>
    <property type="match status" value="1"/>
</dbReference>
<reference evidence="13 14" key="1">
    <citation type="journal article" date="2011" name="J. Bacteriol.">
        <title>Genome sequence of Chthoniobacter flavus Ellin428, an aerobic heterotrophic soil bacterium.</title>
        <authorList>
            <person name="Kant R."/>
            <person name="van Passel M.W."/>
            <person name="Palva A."/>
            <person name="Lucas S."/>
            <person name="Lapidus A."/>
            <person name="Glavina Del Rio T."/>
            <person name="Dalin E."/>
            <person name="Tice H."/>
            <person name="Bruce D."/>
            <person name="Goodwin L."/>
            <person name="Pitluck S."/>
            <person name="Larimer F.W."/>
            <person name="Land M.L."/>
            <person name="Hauser L."/>
            <person name="Sangwan P."/>
            <person name="de Vos W.M."/>
            <person name="Janssen P.H."/>
            <person name="Smidt H."/>
        </authorList>
    </citation>
    <scope>NUCLEOTIDE SEQUENCE [LARGE SCALE GENOMIC DNA]</scope>
    <source>
        <strain evidence="13 14">Ellin428</strain>
    </source>
</reference>
<dbReference type="Gene3D" id="3.30.565.10">
    <property type="entry name" value="Histidine kinase-like ATPase, C-terminal domain"/>
    <property type="match status" value="1"/>
</dbReference>
<dbReference type="EC" id="2.7.13.3" evidence="3"/>
<dbReference type="InterPro" id="IPR050428">
    <property type="entry name" value="TCS_sensor_his_kinase"/>
</dbReference>
<gene>
    <name evidence="13" type="ORF">CfE428DRAFT_5995</name>
</gene>
<dbReference type="InterPro" id="IPR036097">
    <property type="entry name" value="HisK_dim/P_sf"/>
</dbReference>
<comment type="subcellular location">
    <subcellularLocation>
        <location evidence="2">Membrane</location>
    </subcellularLocation>
</comment>
<keyword evidence="7 13" id="KW-0418">Kinase</keyword>
<organism evidence="13 14">
    <name type="scientific">Chthoniobacter flavus Ellin428</name>
    <dbReference type="NCBI Taxonomy" id="497964"/>
    <lineage>
        <taxon>Bacteria</taxon>
        <taxon>Pseudomonadati</taxon>
        <taxon>Verrucomicrobiota</taxon>
        <taxon>Spartobacteria</taxon>
        <taxon>Chthoniobacterales</taxon>
        <taxon>Chthoniobacteraceae</taxon>
        <taxon>Chthoniobacter</taxon>
    </lineage>
</organism>
<evidence type="ECO:0000256" key="10">
    <source>
        <dbReference type="ARBA" id="ARBA00023136"/>
    </source>
</evidence>
<dbReference type="eggNOG" id="COG2205">
    <property type="taxonomic scope" value="Bacteria"/>
</dbReference>
<dbReference type="AlphaFoldDB" id="B4DAQ4"/>
<dbReference type="EMBL" id="ABVL01000032">
    <property type="protein sequence ID" value="EDY16464.1"/>
    <property type="molecule type" value="Genomic_DNA"/>
</dbReference>
<evidence type="ECO:0000256" key="6">
    <source>
        <dbReference type="ARBA" id="ARBA00022692"/>
    </source>
</evidence>
<dbReference type="PROSITE" id="PS50109">
    <property type="entry name" value="HIS_KIN"/>
    <property type="match status" value="1"/>
</dbReference>
<keyword evidence="5" id="KW-0808">Transferase</keyword>
<feature type="domain" description="Histidine kinase" evidence="11">
    <location>
        <begin position="230"/>
        <end position="444"/>
    </location>
</feature>
<evidence type="ECO:0000256" key="8">
    <source>
        <dbReference type="ARBA" id="ARBA00022989"/>
    </source>
</evidence>
<dbReference type="GO" id="GO:0005886">
    <property type="term" value="C:plasma membrane"/>
    <property type="evidence" value="ECO:0007669"/>
    <property type="project" value="TreeGrafter"/>
</dbReference>
<dbReference type="Gene3D" id="6.10.340.10">
    <property type="match status" value="1"/>
</dbReference>
<dbReference type="FunFam" id="3.30.565.10:FF:000006">
    <property type="entry name" value="Sensor histidine kinase WalK"/>
    <property type="match status" value="1"/>
</dbReference>
<dbReference type="SMART" id="SM00387">
    <property type="entry name" value="HATPase_c"/>
    <property type="match status" value="1"/>
</dbReference>
<evidence type="ECO:0000259" key="12">
    <source>
        <dbReference type="PROSITE" id="PS50885"/>
    </source>
</evidence>
<sequence>MLVFVILSAVLVLSYFALRSRVEGQDRGDVLFRLKQYSSVYKHSGLAGVVDLASLRKGRAEEAYYLRVASKDNQSLFERDADDWSEFGPNQLRERPYDAAELQWTSLPSPEGYALLVATARLPDGTLIQVGKSTEEAFALLAQYRLVMLVMLTISMPISFAGGALLARRALRPLRSLTRTVREIEETARFSMRTPESGTGDELDELSRVFNATMGRIERLLKTMRESLDNVAHDLRTPMTRMRNRAQTCLEETGDVVALHEALIGCLEESDHMLEILNTLMDIAEAEAGLTKTPVKLVSLVGTATYVRDLYSEVAEEQEIALTQDVWDDCIVRGDSLLLLRVLANLVDNALKYTPKGGSVQIEGRTDERFVWLSVHDSGFGISPEDLPKIWERLFRGDRSRSKQGLGLGLSFVKAAVEAAGGAVEAESMPDQGSTFTVIFPIPKTEALERDLTLS</sequence>
<dbReference type="FunCoup" id="B4DAQ4">
    <property type="interactions" value="138"/>
</dbReference>
<proteinExistence type="predicted"/>
<dbReference type="InterPro" id="IPR036890">
    <property type="entry name" value="HATPase_C_sf"/>
</dbReference>
<dbReference type="GO" id="GO:0000155">
    <property type="term" value="F:phosphorelay sensor kinase activity"/>
    <property type="evidence" value="ECO:0007669"/>
    <property type="project" value="InterPro"/>
</dbReference>
<dbReference type="InterPro" id="IPR005467">
    <property type="entry name" value="His_kinase_dom"/>
</dbReference>
<evidence type="ECO:0000256" key="5">
    <source>
        <dbReference type="ARBA" id="ARBA00022679"/>
    </source>
</evidence>
<dbReference type="Pfam" id="PF00672">
    <property type="entry name" value="HAMP"/>
    <property type="match status" value="1"/>
</dbReference>
<dbReference type="SUPFAM" id="SSF47384">
    <property type="entry name" value="Homodimeric domain of signal transducing histidine kinase"/>
    <property type="match status" value="1"/>
</dbReference>
<dbReference type="STRING" id="497964.CfE428DRAFT_5995"/>
<keyword evidence="4" id="KW-0597">Phosphoprotein</keyword>
<evidence type="ECO:0000256" key="4">
    <source>
        <dbReference type="ARBA" id="ARBA00022553"/>
    </source>
</evidence>
<dbReference type="PROSITE" id="PS50885">
    <property type="entry name" value="HAMP"/>
    <property type="match status" value="1"/>
</dbReference>
<evidence type="ECO:0000259" key="11">
    <source>
        <dbReference type="PROSITE" id="PS50109"/>
    </source>
</evidence>
<dbReference type="InterPro" id="IPR004358">
    <property type="entry name" value="Sig_transdc_His_kin-like_C"/>
</dbReference>
<dbReference type="InterPro" id="IPR003660">
    <property type="entry name" value="HAMP_dom"/>
</dbReference>
<comment type="catalytic activity">
    <reaction evidence="1">
        <text>ATP + protein L-histidine = ADP + protein N-phospho-L-histidine.</text>
        <dbReference type="EC" id="2.7.13.3"/>
    </reaction>
</comment>
<keyword evidence="9" id="KW-0902">Two-component regulatory system</keyword>
<dbReference type="CDD" id="cd00082">
    <property type="entry name" value="HisKA"/>
    <property type="match status" value="1"/>
</dbReference>
<dbReference type="SMART" id="SM00304">
    <property type="entry name" value="HAMP"/>
    <property type="match status" value="1"/>
</dbReference>
<dbReference type="InterPro" id="IPR003661">
    <property type="entry name" value="HisK_dim/P_dom"/>
</dbReference>
<dbReference type="RefSeq" id="WP_006983314.1">
    <property type="nucleotide sequence ID" value="NZ_ABVL01000032.1"/>
</dbReference>
<dbReference type="Pfam" id="PF00512">
    <property type="entry name" value="HisKA"/>
    <property type="match status" value="1"/>
</dbReference>
<dbReference type="CDD" id="cd06225">
    <property type="entry name" value="HAMP"/>
    <property type="match status" value="1"/>
</dbReference>
<keyword evidence="14" id="KW-1185">Reference proteome</keyword>
<dbReference type="PRINTS" id="PR00344">
    <property type="entry name" value="BCTRLSENSOR"/>
</dbReference>
<keyword evidence="8" id="KW-1133">Transmembrane helix</keyword>
<feature type="domain" description="HAMP" evidence="12">
    <location>
        <begin position="168"/>
        <end position="222"/>
    </location>
</feature>
<evidence type="ECO:0000313" key="14">
    <source>
        <dbReference type="Proteomes" id="UP000005824"/>
    </source>
</evidence>
<evidence type="ECO:0000256" key="7">
    <source>
        <dbReference type="ARBA" id="ARBA00022777"/>
    </source>
</evidence>
<dbReference type="PANTHER" id="PTHR45436">
    <property type="entry name" value="SENSOR HISTIDINE KINASE YKOH"/>
    <property type="match status" value="1"/>
</dbReference>
<accession>B4DAQ4</accession>
<protein>
    <recommendedName>
        <fullName evidence="3">histidine kinase</fullName>
        <ecNumber evidence="3">2.7.13.3</ecNumber>
    </recommendedName>
</protein>
<evidence type="ECO:0000256" key="3">
    <source>
        <dbReference type="ARBA" id="ARBA00012438"/>
    </source>
</evidence>
<dbReference type="InParanoid" id="B4DAQ4"/>
<dbReference type="SUPFAM" id="SSF55874">
    <property type="entry name" value="ATPase domain of HSP90 chaperone/DNA topoisomerase II/histidine kinase"/>
    <property type="match status" value="1"/>
</dbReference>
<dbReference type="InterPro" id="IPR003594">
    <property type="entry name" value="HATPase_dom"/>
</dbReference>
<evidence type="ECO:0000313" key="13">
    <source>
        <dbReference type="EMBL" id="EDY16464.1"/>
    </source>
</evidence>
<evidence type="ECO:0000256" key="2">
    <source>
        <dbReference type="ARBA" id="ARBA00004370"/>
    </source>
</evidence>
<keyword evidence="10" id="KW-0472">Membrane</keyword>
<evidence type="ECO:0000256" key="9">
    <source>
        <dbReference type="ARBA" id="ARBA00023012"/>
    </source>
</evidence>
<dbReference type="Proteomes" id="UP000005824">
    <property type="component" value="Unassembled WGS sequence"/>
</dbReference>
<dbReference type="Gene3D" id="1.10.287.130">
    <property type="match status" value="1"/>
</dbReference>
<name>B4DAQ4_9BACT</name>
<comment type="caution">
    <text evidence="13">The sequence shown here is derived from an EMBL/GenBank/DDBJ whole genome shotgun (WGS) entry which is preliminary data.</text>
</comment>
<dbReference type="PANTHER" id="PTHR45436:SF8">
    <property type="entry name" value="HISTIDINE KINASE"/>
    <property type="match status" value="1"/>
</dbReference>
<evidence type="ECO:0000256" key="1">
    <source>
        <dbReference type="ARBA" id="ARBA00000085"/>
    </source>
</evidence>
<keyword evidence="6" id="KW-0812">Transmembrane</keyword>